<dbReference type="EMBL" id="FZOB01000005">
    <property type="protein sequence ID" value="SNR75544.1"/>
    <property type="molecule type" value="Genomic_DNA"/>
</dbReference>
<dbReference type="InterPro" id="IPR008258">
    <property type="entry name" value="Transglycosylase_SLT_dom_1"/>
</dbReference>
<organism evidence="4 5">
    <name type="scientific">Desulfurobacterium atlanticum</name>
    <dbReference type="NCBI Taxonomy" id="240169"/>
    <lineage>
        <taxon>Bacteria</taxon>
        <taxon>Pseudomonadati</taxon>
        <taxon>Aquificota</taxon>
        <taxon>Aquificia</taxon>
        <taxon>Desulfurobacteriales</taxon>
        <taxon>Desulfurobacteriaceae</taxon>
        <taxon>Desulfurobacterium</taxon>
    </lineage>
</organism>
<accession>A0A238YY12</accession>
<comment type="similarity">
    <text evidence="1">Belongs to the transglycosylase Slt family.</text>
</comment>
<dbReference type="GO" id="GO:0000270">
    <property type="term" value="P:peptidoglycan metabolic process"/>
    <property type="evidence" value="ECO:0007669"/>
    <property type="project" value="InterPro"/>
</dbReference>
<evidence type="ECO:0000256" key="1">
    <source>
        <dbReference type="ARBA" id="ARBA00007734"/>
    </source>
</evidence>
<dbReference type="Pfam" id="PF11873">
    <property type="entry name" value="Mltc_N"/>
    <property type="match status" value="1"/>
</dbReference>
<dbReference type="Proteomes" id="UP000198405">
    <property type="component" value="Unassembled WGS sequence"/>
</dbReference>
<dbReference type="Gene3D" id="1.10.530.10">
    <property type="match status" value="1"/>
</dbReference>
<protein>
    <submittedName>
        <fullName evidence="4">Membrane-bound lytic murein transglycosylase C</fullName>
    </submittedName>
</protein>
<dbReference type="AlphaFoldDB" id="A0A238YY12"/>
<sequence>MKRLLTFTVAFILSISTVYGESFQDFQKNLSNEFLSFRDNGFKEYKKRIDEEFRLYKKILNEEFEKYKREIGKYWSQPVLPSQKVFVQYSKDFRKRTIVDFQNSTIKVEILNPGNNYKKQLKEALKEIVVEDVKTAFNKNPVFVNVEKRLKKRKLKNIALSKVKKEKIVGDVLTGKENISNHEADRIAENILKKGKIKKLREKKGRKKIVLTYSFPKNRIVIKAKKYRDIVHRYSKRYRIDVPLIFSIIHTESSFNPMAVSHIPAYGLMQIVPQTAGRDVTKNIFGKPMLLTPSYLFNSENNINIGSGYLYLLYYKYFAGVKNPKSRLFCSIAAYNGGPGGVARAFTGTTNLRRAIKVINRMSPEQVYETLRKRLPMRETREYLRKVYSKIYLYKNF</sequence>
<dbReference type="InterPro" id="IPR000189">
    <property type="entry name" value="Transglyc_AS"/>
</dbReference>
<evidence type="ECO:0000313" key="4">
    <source>
        <dbReference type="EMBL" id="SNR75544.1"/>
    </source>
</evidence>
<dbReference type="Pfam" id="PF01464">
    <property type="entry name" value="SLT"/>
    <property type="match status" value="1"/>
</dbReference>
<dbReference type="InterPro" id="IPR023346">
    <property type="entry name" value="Lysozyme-like_dom_sf"/>
</dbReference>
<evidence type="ECO:0000313" key="5">
    <source>
        <dbReference type="Proteomes" id="UP000198405"/>
    </source>
</evidence>
<dbReference type="GO" id="GO:0016020">
    <property type="term" value="C:membrane"/>
    <property type="evidence" value="ECO:0007669"/>
    <property type="project" value="InterPro"/>
</dbReference>
<evidence type="ECO:0000259" key="2">
    <source>
        <dbReference type="Pfam" id="PF01464"/>
    </source>
</evidence>
<reference evidence="5" key="1">
    <citation type="submission" date="2017-06" db="EMBL/GenBank/DDBJ databases">
        <authorList>
            <person name="Varghese N."/>
            <person name="Submissions S."/>
        </authorList>
    </citation>
    <scope>NUCLEOTIDE SEQUENCE [LARGE SCALE GENOMIC DNA]</scope>
    <source>
        <strain evidence="5">DSM 15668</strain>
    </source>
</reference>
<dbReference type="InterPro" id="IPR024570">
    <property type="entry name" value="Murein_transglycosylaseC_N"/>
</dbReference>
<dbReference type="GO" id="GO:0008933">
    <property type="term" value="F:peptidoglycan lytic transglycosylase activity"/>
    <property type="evidence" value="ECO:0007669"/>
    <property type="project" value="InterPro"/>
</dbReference>
<feature type="domain" description="Transglycosylase SLT" evidence="2">
    <location>
        <begin position="232"/>
        <end position="350"/>
    </location>
</feature>
<keyword evidence="5" id="KW-1185">Reference proteome</keyword>
<evidence type="ECO:0000259" key="3">
    <source>
        <dbReference type="Pfam" id="PF11873"/>
    </source>
</evidence>
<dbReference type="CDD" id="cd16893">
    <property type="entry name" value="LT_MltC_MltE"/>
    <property type="match status" value="1"/>
</dbReference>
<gene>
    <name evidence="4" type="ORF">SAMN06265340_10568</name>
</gene>
<dbReference type="PROSITE" id="PS00922">
    <property type="entry name" value="TRANSGLYCOSYLASE"/>
    <property type="match status" value="1"/>
</dbReference>
<dbReference type="PANTHER" id="PTHR37423">
    <property type="entry name" value="SOLUBLE LYTIC MUREIN TRANSGLYCOSYLASE-RELATED"/>
    <property type="match status" value="1"/>
</dbReference>
<dbReference type="PANTHER" id="PTHR37423:SF2">
    <property type="entry name" value="MEMBRANE-BOUND LYTIC MUREIN TRANSGLYCOSYLASE C"/>
    <property type="match status" value="1"/>
</dbReference>
<dbReference type="SUPFAM" id="SSF53955">
    <property type="entry name" value="Lysozyme-like"/>
    <property type="match status" value="1"/>
</dbReference>
<proteinExistence type="inferred from homology"/>
<name>A0A238YY12_9BACT</name>
<dbReference type="RefSeq" id="WP_180706437.1">
    <property type="nucleotide sequence ID" value="NZ_FZOB01000005.1"/>
</dbReference>
<feature type="domain" description="Murein transglycosylase-C N-terminal" evidence="3">
    <location>
        <begin position="59"/>
        <end position="125"/>
    </location>
</feature>